<proteinExistence type="predicted"/>
<organism evidence="1 2">
    <name type="scientific">Rhododendron griersonianum</name>
    <dbReference type="NCBI Taxonomy" id="479676"/>
    <lineage>
        <taxon>Eukaryota</taxon>
        <taxon>Viridiplantae</taxon>
        <taxon>Streptophyta</taxon>
        <taxon>Embryophyta</taxon>
        <taxon>Tracheophyta</taxon>
        <taxon>Spermatophyta</taxon>
        <taxon>Magnoliopsida</taxon>
        <taxon>eudicotyledons</taxon>
        <taxon>Gunneridae</taxon>
        <taxon>Pentapetalae</taxon>
        <taxon>asterids</taxon>
        <taxon>Ericales</taxon>
        <taxon>Ericaceae</taxon>
        <taxon>Ericoideae</taxon>
        <taxon>Rhodoreae</taxon>
        <taxon>Rhododendron</taxon>
    </lineage>
</organism>
<reference evidence="1" key="1">
    <citation type="submission" date="2020-08" db="EMBL/GenBank/DDBJ databases">
        <title>Plant Genome Project.</title>
        <authorList>
            <person name="Zhang R.-G."/>
        </authorList>
    </citation>
    <scope>NUCLEOTIDE SEQUENCE</scope>
    <source>
        <strain evidence="1">WSP0</strain>
        <tissue evidence="1">Leaf</tissue>
    </source>
</reference>
<name>A0AAV6ISV7_9ERIC</name>
<dbReference type="Proteomes" id="UP000823749">
    <property type="component" value="Chromosome 9"/>
</dbReference>
<keyword evidence="2" id="KW-1185">Reference proteome</keyword>
<dbReference type="EMBL" id="JACTNZ010000009">
    <property type="protein sequence ID" value="KAG5531788.1"/>
    <property type="molecule type" value="Genomic_DNA"/>
</dbReference>
<protein>
    <submittedName>
        <fullName evidence="1">Uncharacterized protein</fullName>
    </submittedName>
</protein>
<gene>
    <name evidence="1" type="ORF">RHGRI_026418</name>
</gene>
<comment type="caution">
    <text evidence="1">The sequence shown here is derived from an EMBL/GenBank/DDBJ whole genome shotgun (WGS) entry which is preliminary data.</text>
</comment>
<sequence length="67" mass="7946">MEGRLHTNSLIEEQKTSHIYQFIGFQHNVVWKKNNQMERHPNLGAYFLACRLKSELHQGWTSCKFPS</sequence>
<dbReference type="AlphaFoldDB" id="A0AAV6ISV7"/>
<accession>A0AAV6ISV7</accession>
<evidence type="ECO:0000313" key="1">
    <source>
        <dbReference type="EMBL" id="KAG5531788.1"/>
    </source>
</evidence>
<evidence type="ECO:0000313" key="2">
    <source>
        <dbReference type="Proteomes" id="UP000823749"/>
    </source>
</evidence>